<dbReference type="PROSITE" id="PS50297">
    <property type="entry name" value="ANK_REP_REGION"/>
    <property type="match status" value="2"/>
</dbReference>
<reference evidence="6" key="3">
    <citation type="submission" date="2025-04" db="UniProtKB">
        <authorList>
            <consortium name="RefSeq"/>
        </authorList>
    </citation>
    <scope>IDENTIFICATION</scope>
    <source>
        <strain evidence="6">CBS 781.70</strain>
    </source>
</reference>
<evidence type="ECO:0000313" key="5">
    <source>
        <dbReference type="Proteomes" id="UP000504638"/>
    </source>
</evidence>
<proteinExistence type="predicted"/>
<evidence type="ECO:0000256" key="3">
    <source>
        <dbReference type="PROSITE-ProRule" id="PRU00023"/>
    </source>
</evidence>
<dbReference type="PROSITE" id="PS50088">
    <property type="entry name" value="ANK_REPEAT"/>
    <property type="match status" value="3"/>
</dbReference>
<dbReference type="PANTHER" id="PTHR24198">
    <property type="entry name" value="ANKYRIN REPEAT AND PROTEIN KINASE DOMAIN-CONTAINING PROTEIN"/>
    <property type="match status" value="1"/>
</dbReference>
<evidence type="ECO:0000313" key="4">
    <source>
        <dbReference type="EMBL" id="KAF1810144.1"/>
    </source>
</evidence>
<dbReference type="GeneID" id="54418803"/>
<reference evidence="4 6" key="1">
    <citation type="submission" date="2020-01" db="EMBL/GenBank/DDBJ databases">
        <authorList>
            <consortium name="DOE Joint Genome Institute"/>
            <person name="Haridas S."/>
            <person name="Albert R."/>
            <person name="Binder M."/>
            <person name="Bloem J."/>
            <person name="Labutti K."/>
            <person name="Salamov A."/>
            <person name="Andreopoulos B."/>
            <person name="Baker S.E."/>
            <person name="Barry K."/>
            <person name="Bills G."/>
            <person name="Bluhm B.H."/>
            <person name="Cannon C."/>
            <person name="Castanera R."/>
            <person name="Culley D.E."/>
            <person name="Daum C."/>
            <person name="Ezra D."/>
            <person name="Gonzalez J.B."/>
            <person name="Henrissat B."/>
            <person name="Kuo A."/>
            <person name="Liang C."/>
            <person name="Lipzen A."/>
            <person name="Lutzoni F."/>
            <person name="Magnuson J."/>
            <person name="Mondo S."/>
            <person name="Nolan M."/>
            <person name="Ohm R."/>
            <person name="Pangilinan J."/>
            <person name="Park H.-J."/>
            <person name="Ramirez L."/>
            <person name="Alfaro M."/>
            <person name="Sun H."/>
            <person name="Tritt A."/>
            <person name="Yoshinaga Y."/>
            <person name="Zwiers L.-H."/>
            <person name="Turgeon B.G."/>
            <person name="Goodwin S.B."/>
            <person name="Spatafora J.W."/>
            <person name="Crous P.W."/>
            <person name="Grigoriev I.V."/>
        </authorList>
    </citation>
    <scope>NUCLEOTIDE SEQUENCE</scope>
    <source>
        <strain evidence="4 6">CBS 781.70</strain>
    </source>
</reference>
<protein>
    <submittedName>
        <fullName evidence="4 6">Ankyrin</fullName>
    </submittedName>
</protein>
<dbReference type="Pfam" id="PF13637">
    <property type="entry name" value="Ank_4"/>
    <property type="match status" value="1"/>
</dbReference>
<dbReference type="AlphaFoldDB" id="A0A6G1FWJ6"/>
<dbReference type="OrthoDB" id="5431422at2759"/>
<dbReference type="EMBL" id="ML975168">
    <property type="protein sequence ID" value="KAF1810144.1"/>
    <property type="molecule type" value="Genomic_DNA"/>
</dbReference>
<keyword evidence="1" id="KW-0677">Repeat</keyword>
<dbReference type="RefSeq" id="XP_033531775.1">
    <property type="nucleotide sequence ID" value="XM_033678233.1"/>
</dbReference>
<dbReference type="InterPro" id="IPR036770">
    <property type="entry name" value="Ankyrin_rpt-contain_sf"/>
</dbReference>
<organism evidence="4">
    <name type="scientific">Eremomyces bilateralis CBS 781.70</name>
    <dbReference type="NCBI Taxonomy" id="1392243"/>
    <lineage>
        <taxon>Eukaryota</taxon>
        <taxon>Fungi</taxon>
        <taxon>Dikarya</taxon>
        <taxon>Ascomycota</taxon>
        <taxon>Pezizomycotina</taxon>
        <taxon>Dothideomycetes</taxon>
        <taxon>Dothideomycetes incertae sedis</taxon>
        <taxon>Eremomycetales</taxon>
        <taxon>Eremomycetaceae</taxon>
        <taxon>Eremomyces</taxon>
    </lineage>
</organism>
<feature type="repeat" description="ANK" evidence="3">
    <location>
        <begin position="470"/>
        <end position="502"/>
    </location>
</feature>
<dbReference type="Proteomes" id="UP000504638">
    <property type="component" value="Unplaced"/>
</dbReference>
<keyword evidence="5" id="KW-1185">Reference proteome</keyword>
<evidence type="ECO:0000256" key="2">
    <source>
        <dbReference type="ARBA" id="ARBA00023043"/>
    </source>
</evidence>
<evidence type="ECO:0000313" key="6">
    <source>
        <dbReference type="RefSeq" id="XP_033531775.1"/>
    </source>
</evidence>
<accession>A0A6G1FWJ6</accession>
<gene>
    <name evidence="4 6" type="ORF">P152DRAFT_451503</name>
</gene>
<dbReference type="InterPro" id="IPR002110">
    <property type="entry name" value="Ankyrin_rpt"/>
</dbReference>
<name>A0A6G1FWJ6_9PEZI</name>
<dbReference type="Pfam" id="PF12796">
    <property type="entry name" value="Ank_2"/>
    <property type="match status" value="1"/>
</dbReference>
<dbReference type="PANTHER" id="PTHR24198:SF165">
    <property type="entry name" value="ANKYRIN REPEAT-CONTAINING PROTEIN-RELATED"/>
    <property type="match status" value="1"/>
</dbReference>
<dbReference type="Gene3D" id="1.25.40.20">
    <property type="entry name" value="Ankyrin repeat-containing domain"/>
    <property type="match status" value="2"/>
</dbReference>
<feature type="repeat" description="ANK" evidence="3">
    <location>
        <begin position="283"/>
        <end position="315"/>
    </location>
</feature>
<dbReference type="SMART" id="SM00248">
    <property type="entry name" value="ANK"/>
    <property type="match status" value="6"/>
</dbReference>
<reference evidence="6" key="2">
    <citation type="submission" date="2020-04" db="EMBL/GenBank/DDBJ databases">
        <authorList>
            <consortium name="NCBI Genome Project"/>
        </authorList>
    </citation>
    <scope>NUCLEOTIDE SEQUENCE</scope>
    <source>
        <strain evidence="6">CBS 781.70</strain>
    </source>
</reference>
<feature type="repeat" description="ANK" evidence="3">
    <location>
        <begin position="391"/>
        <end position="424"/>
    </location>
</feature>
<evidence type="ECO:0000256" key="1">
    <source>
        <dbReference type="ARBA" id="ARBA00022737"/>
    </source>
</evidence>
<keyword evidence="2 3" id="KW-0040">ANK repeat</keyword>
<sequence>MADPFSLVASLIALDANFDSQAAQIEDLKVVLRTVKRIAKDASIDADDDAILRFQQLFIREKEAVEETNDLVKPRLVKNPESLGEARLTTKVRKIKFLREEKHLEELNARLSDIIQGFSTALQCITALELLSLRVTHGALQFGITQLIESDRVTDQGESSRVHEIPDTSDTLSVLDDESTVENTANETLARVEVMITEEELLNLCSCSCHTYYAAKVPNWLGDAIGTLLAAWNAAQQLSVSLSTTRMIPEGSSIFQFAQHNNVDGVRRLFIQRTASPFDISINGRTPLHFAATAVKADMIKFLLDAGGIPDAEDSNHLTPHDIIWELYLRNPKERGYILEAAGLSPSDTSTSLEKQQFTGVHRIVLGLRGLVDLDDYLKLSATEIDKQDLTGKTALAWAASRKGDSRLVRILLDHNASVRIADYRYKTPLHYAAKSEDPNSVALILEAIKQIERMVTDPRGRGIEAGDDKNRTPLNYATRMNLLPHTQLLIDYGADLEATGSKTKRTILLNALYWNSHLVLPVLLQHGARTDVTDAAGATVLHHITQFCSLETVQVLAKQDLGYINRNAVDSTGRTAVDVFNSEDVRCSPDKEKERSLAAEAFAAILAKASRPRSGTSSDFGLKLQNVFEIKEINVLEREEDSDDEKTLHDEKGVRKAEATEDGWFDADDDDDIFYDALQELPTDHVVI</sequence>
<dbReference type="SUPFAM" id="SSF48403">
    <property type="entry name" value="Ankyrin repeat"/>
    <property type="match status" value="1"/>
</dbReference>